<keyword evidence="1" id="KW-0732">Signal</keyword>
<dbReference type="InterPro" id="IPR026588">
    <property type="entry name" value="Choice_anch_A"/>
</dbReference>
<evidence type="ECO:0000313" key="4">
    <source>
        <dbReference type="EMBL" id="RAK64395.1"/>
    </source>
</evidence>
<dbReference type="AlphaFoldDB" id="A0A328BCJ9"/>
<dbReference type="Pfam" id="PF20597">
    <property type="entry name" value="pAdhesive_15"/>
    <property type="match status" value="1"/>
</dbReference>
<comment type="caution">
    <text evidence="4">The sequence shown here is derived from an EMBL/GenBank/DDBJ whole genome shotgun (WGS) entry which is preliminary data.</text>
</comment>
<feature type="domain" description="Choice-of-anchor A" evidence="3">
    <location>
        <begin position="33"/>
        <end position="294"/>
    </location>
</feature>
<accession>A0A328BCJ9</accession>
<gene>
    <name evidence="4" type="ORF">DJ019_14625</name>
</gene>
<dbReference type="EMBL" id="QFYS01000006">
    <property type="protein sequence ID" value="RAK64395.1"/>
    <property type="molecule type" value="Genomic_DNA"/>
</dbReference>
<evidence type="ECO:0000259" key="2">
    <source>
        <dbReference type="Pfam" id="PF07589"/>
    </source>
</evidence>
<dbReference type="NCBIfam" id="NF035944">
    <property type="entry name" value="PEPxxWA-CTERM"/>
    <property type="match status" value="1"/>
</dbReference>
<evidence type="ECO:0000259" key="3">
    <source>
        <dbReference type="Pfam" id="PF20597"/>
    </source>
</evidence>
<keyword evidence="5" id="KW-1185">Reference proteome</keyword>
<sequence>MNLRKTAASLAVCMGALTAGAAHAGVTEMNAALDAMGRYNLIVQGNVTSSSEVEGRAFVGGSVLGNASNYNLDNLSGAGLTVVGNVDGGKKNVRGDILVGGNVVSGVEFQSPAPHTLTYGGTLANTNINGNVVIQDPGLGASLAAERDAMFAGLNELSLYLASLDETHTATPVSGNLTFNPGAGSGVAVYSIADLPAALGATSNLQFAFPTSYDAVVVNVAGSNIALPGGFNFNGPSGLGTKVIWNFYEATSLNFGSKSWYGSVLAPKASASIGNFIEGTAVFASLNQNGEIHTPGFGDWRFQAVPEPATWAMMILGFASIGAALRRRPAAVAA</sequence>
<feature type="domain" description="Ice-binding protein C-terminal" evidence="2">
    <location>
        <begin position="304"/>
        <end position="328"/>
    </location>
</feature>
<name>A0A328BCJ9_9CAUL</name>
<evidence type="ECO:0000313" key="5">
    <source>
        <dbReference type="Proteomes" id="UP000249524"/>
    </source>
</evidence>
<evidence type="ECO:0000256" key="1">
    <source>
        <dbReference type="SAM" id="SignalP"/>
    </source>
</evidence>
<reference evidence="4 5" key="1">
    <citation type="submission" date="2018-05" db="EMBL/GenBank/DDBJ databases">
        <authorList>
            <person name="Lanie J.A."/>
            <person name="Ng W.-L."/>
            <person name="Kazmierczak K.M."/>
            <person name="Andrzejewski T.M."/>
            <person name="Davidsen T.M."/>
            <person name="Wayne K.J."/>
            <person name="Tettelin H."/>
            <person name="Glass J.I."/>
            <person name="Rusch D."/>
            <person name="Podicherti R."/>
            <person name="Tsui H.-C.T."/>
            <person name="Winkler M.E."/>
        </authorList>
    </citation>
    <scope>NUCLEOTIDE SEQUENCE [LARGE SCALE GENOMIC DNA]</scope>
    <source>
        <strain evidence="4 5">BUT-10</strain>
    </source>
</reference>
<dbReference type="OrthoDB" id="8775303at2"/>
<organism evidence="4 5">
    <name type="scientific">Phenylobacterium kunshanense</name>
    <dbReference type="NCBI Taxonomy" id="1445034"/>
    <lineage>
        <taxon>Bacteria</taxon>
        <taxon>Pseudomonadati</taxon>
        <taxon>Pseudomonadota</taxon>
        <taxon>Alphaproteobacteria</taxon>
        <taxon>Caulobacterales</taxon>
        <taxon>Caulobacteraceae</taxon>
        <taxon>Phenylobacterium</taxon>
    </lineage>
</organism>
<feature type="signal peptide" evidence="1">
    <location>
        <begin position="1"/>
        <end position="24"/>
    </location>
</feature>
<dbReference type="InterPro" id="IPR013424">
    <property type="entry name" value="Ice-binding_C"/>
</dbReference>
<dbReference type="Proteomes" id="UP000249524">
    <property type="component" value="Unassembled WGS sequence"/>
</dbReference>
<feature type="chain" id="PRO_5016346602" evidence="1">
    <location>
        <begin position="25"/>
        <end position="334"/>
    </location>
</feature>
<dbReference type="RefSeq" id="WP_111276782.1">
    <property type="nucleotide sequence ID" value="NZ_QFYS01000006.1"/>
</dbReference>
<dbReference type="NCBIfam" id="TIGR04215">
    <property type="entry name" value="choice_anch_A"/>
    <property type="match status" value="1"/>
</dbReference>
<protein>
    <submittedName>
        <fullName evidence="4">PEP-CTERM sorting domain-containing protein</fullName>
    </submittedName>
</protein>
<proteinExistence type="predicted"/>
<dbReference type="Pfam" id="PF07589">
    <property type="entry name" value="PEP-CTERM"/>
    <property type="match status" value="1"/>
</dbReference>
<dbReference type="NCBIfam" id="TIGR02595">
    <property type="entry name" value="PEP_CTERM"/>
    <property type="match status" value="1"/>
</dbReference>